<keyword evidence="1" id="KW-1133">Transmembrane helix</keyword>
<reference evidence="2" key="1">
    <citation type="journal article" date="2021" name="Sci. Rep.">
        <title>Diploid genomic architecture of Nitzschia inconspicua, an elite biomass production diatom.</title>
        <authorList>
            <person name="Oliver A."/>
            <person name="Podell S."/>
            <person name="Pinowska A."/>
            <person name="Traller J.C."/>
            <person name="Smith S.R."/>
            <person name="McClure R."/>
            <person name="Beliaev A."/>
            <person name="Bohutskyi P."/>
            <person name="Hill E.A."/>
            <person name="Rabines A."/>
            <person name="Zheng H."/>
            <person name="Allen L.Z."/>
            <person name="Kuo A."/>
            <person name="Grigoriev I.V."/>
            <person name="Allen A.E."/>
            <person name="Hazlebeck D."/>
            <person name="Allen E.E."/>
        </authorList>
    </citation>
    <scope>NUCLEOTIDE SEQUENCE</scope>
    <source>
        <strain evidence="2">Hildebrandi</strain>
    </source>
</reference>
<keyword evidence="1" id="KW-0812">Transmembrane</keyword>
<keyword evidence="3" id="KW-1185">Reference proteome</keyword>
<sequence length="247" mass="26653">MFAMTASFGLPCVLFTITPEDAVNFRIRVMAKGDAGSQIPLTVSVGSEEGIHREYAMESEKIRIENPGLCAIDFENVIGIVVEEILGWDRKNNCNKVCQHSFWLLTSSLLLMVAVSCIAHVIVGRDDDETQTLMRTGTLMENAENAEKHSEAVGRTGKDLIPEAPGRRTYADVLRGCEGPKASANMVNGIIGRDKGNVSRGCMSIADGVVSANKIGDGVVSVKKRSAVSARKSNIKKGTEDAVTFFD</sequence>
<dbReference type="OrthoDB" id="100208at2759"/>
<gene>
    <name evidence="2" type="ORF">IV203_013570</name>
</gene>
<proteinExistence type="predicted"/>
<evidence type="ECO:0000313" key="3">
    <source>
        <dbReference type="Proteomes" id="UP000693970"/>
    </source>
</evidence>
<accession>A0A9K3M726</accession>
<protein>
    <submittedName>
        <fullName evidence="2">Uncharacterized protein</fullName>
    </submittedName>
</protein>
<evidence type="ECO:0000256" key="1">
    <source>
        <dbReference type="SAM" id="Phobius"/>
    </source>
</evidence>
<keyword evidence="1" id="KW-0472">Membrane</keyword>
<dbReference type="Proteomes" id="UP000693970">
    <property type="component" value="Unassembled WGS sequence"/>
</dbReference>
<comment type="caution">
    <text evidence="2">The sequence shown here is derived from an EMBL/GenBank/DDBJ whole genome shotgun (WGS) entry which is preliminary data.</text>
</comment>
<name>A0A9K3M726_9STRA</name>
<feature type="transmembrane region" description="Helical" evidence="1">
    <location>
        <begin position="102"/>
        <end position="123"/>
    </location>
</feature>
<dbReference type="AlphaFoldDB" id="A0A9K3M726"/>
<reference evidence="2" key="2">
    <citation type="submission" date="2021-04" db="EMBL/GenBank/DDBJ databases">
        <authorList>
            <person name="Podell S."/>
        </authorList>
    </citation>
    <scope>NUCLEOTIDE SEQUENCE</scope>
    <source>
        <strain evidence="2">Hildebrandi</strain>
    </source>
</reference>
<organism evidence="2 3">
    <name type="scientific">Nitzschia inconspicua</name>
    <dbReference type="NCBI Taxonomy" id="303405"/>
    <lineage>
        <taxon>Eukaryota</taxon>
        <taxon>Sar</taxon>
        <taxon>Stramenopiles</taxon>
        <taxon>Ochrophyta</taxon>
        <taxon>Bacillariophyta</taxon>
        <taxon>Bacillariophyceae</taxon>
        <taxon>Bacillariophycidae</taxon>
        <taxon>Bacillariales</taxon>
        <taxon>Bacillariaceae</taxon>
        <taxon>Nitzschia</taxon>
    </lineage>
</organism>
<dbReference type="EMBL" id="JAGRRH010000001">
    <property type="protein sequence ID" value="KAG7374475.1"/>
    <property type="molecule type" value="Genomic_DNA"/>
</dbReference>
<evidence type="ECO:0000313" key="2">
    <source>
        <dbReference type="EMBL" id="KAG7374475.1"/>
    </source>
</evidence>